<accession>A0A6H1ZXL1</accession>
<name>A0A6H1ZXL1_9ZZZZ</name>
<feature type="region of interest" description="Disordered" evidence="1">
    <location>
        <begin position="69"/>
        <end position="94"/>
    </location>
</feature>
<proteinExistence type="predicted"/>
<dbReference type="AlphaFoldDB" id="A0A6H1ZXL1"/>
<feature type="region of interest" description="Disordered" evidence="1">
    <location>
        <begin position="1"/>
        <end position="34"/>
    </location>
</feature>
<reference evidence="2" key="1">
    <citation type="submission" date="2020-03" db="EMBL/GenBank/DDBJ databases">
        <title>The deep terrestrial virosphere.</title>
        <authorList>
            <person name="Holmfeldt K."/>
            <person name="Nilsson E."/>
            <person name="Simone D."/>
            <person name="Lopez-Fernandez M."/>
            <person name="Wu X."/>
            <person name="de Brujin I."/>
            <person name="Lundin D."/>
            <person name="Andersson A."/>
            <person name="Bertilsson S."/>
            <person name="Dopson M."/>
        </authorList>
    </citation>
    <scope>NUCLEOTIDE SEQUENCE</scope>
    <source>
        <strain evidence="2">TM448A02527</strain>
    </source>
</reference>
<gene>
    <name evidence="2" type="ORF">TM448A02527_0015</name>
</gene>
<evidence type="ECO:0000256" key="1">
    <source>
        <dbReference type="SAM" id="MobiDB-lite"/>
    </source>
</evidence>
<sequence>MIFYKENQMPRKNKTPKTPKTPKSPSKKAKGKECKSCEHLTDNPLDCMMYSVDAKNDIARHGKCEYFKRKPKEEPKENPIESIKSKENGNDLSI</sequence>
<protein>
    <submittedName>
        <fullName evidence="2">Uncharacterized protein</fullName>
    </submittedName>
</protein>
<dbReference type="EMBL" id="MT144321">
    <property type="protein sequence ID" value="QJA52209.1"/>
    <property type="molecule type" value="Genomic_DNA"/>
</dbReference>
<evidence type="ECO:0000313" key="2">
    <source>
        <dbReference type="EMBL" id="QJA52209.1"/>
    </source>
</evidence>
<organism evidence="2">
    <name type="scientific">viral metagenome</name>
    <dbReference type="NCBI Taxonomy" id="1070528"/>
    <lineage>
        <taxon>unclassified sequences</taxon>
        <taxon>metagenomes</taxon>
        <taxon>organismal metagenomes</taxon>
    </lineage>
</organism>